<evidence type="ECO:0000256" key="1">
    <source>
        <dbReference type="SAM" id="MobiDB-lite"/>
    </source>
</evidence>
<evidence type="ECO:0000313" key="3">
    <source>
        <dbReference type="Proteomes" id="UP001409291"/>
    </source>
</evidence>
<dbReference type="Pfam" id="PF11199">
    <property type="entry name" value="DUF2891"/>
    <property type="match status" value="1"/>
</dbReference>
<dbReference type="PROSITE" id="PS51257">
    <property type="entry name" value="PROKAR_LIPOPROTEIN"/>
    <property type="match status" value="1"/>
</dbReference>
<protein>
    <submittedName>
        <fullName evidence="2">DUF2891 domain-containing protein</fullName>
    </submittedName>
</protein>
<accession>A0ABV0C3A4</accession>
<dbReference type="RefSeq" id="WP_183913593.1">
    <property type="nucleotide sequence ID" value="NZ_JBDJLH010000013.1"/>
</dbReference>
<sequence>MFKILVTIFTCTVLLSCNNNNKNQGTTSQQTETENSAEGKNQQIVLDSTEAKRILALPLHCLEQEYPNKLGQVIGSAKDLKSPKQLHPIFYGCFDWHSSVHGYWSIVKILKTFPNLSESKQARLILNDKITKTNVDQEIAFFLDSNNTSFERTYGWAWLLQLQAELLTWNDAEGKQWATALQPLADLLVKRYEGYLPKLVYPIRSGQHDNTAFGFTLSMDYAKVTQDTAFQNLITQHAKRLFINDKSCSLAFEPSGSDFLSPCLEEALLMTKVLNDDEYKKWLTDFMPDLFVKDFKLEPGIVKDRTDGKLVHLDGLNFSRATCLNGIATKLPELNHLHQQANNHLTYSLPNISNDDYMGSHWLGTFALYAITHQ</sequence>
<dbReference type="InterPro" id="IPR021365">
    <property type="entry name" value="DUF2891"/>
</dbReference>
<keyword evidence="3" id="KW-1185">Reference proteome</keyword>
<gene>
    <name evidence="2" type="ORF">ABE541_23305</name>
</gene>
<comment type="caution">
    <text evidence="2">The sequence shown here is derived from an EMBL/GenBank/DDBJ whole genome shotgun (WGS) entry which is preliminary data.</text>
</comment>
<dbReference type="EMBL" id="JBDJNQ010000014">
    <property type="protein sequence ID" value="MEN5380214.1"/>
    <property type="molecule type" value="Genomic_DNA"/>
</dbReference>
<reference evidence="2 3" key="1">
    <citation type="submission" date="2024-04" db="EMBL/GenBank/DDBJ databases">
        <title>WGS of bacteria from Torrens River.</title>
        <authorList>
            <person name="Wyrsch E.R."/>
            <person name="Drigo B."/>
        </authorList>
    </citation>
    <scope>NUCLEOTIDE SEQUENCE [LARGE SCALE GENOMIC DNA]</scope>
    <source>
        <strain evidence="2 3">TWI391</strain>
    </source>
</reference>
<dbReference type="Proteomes" id="UP001409291">
    <property type="component" value="Unassembled WGS sequence"/>
</dbReference>
<organism evidence="2 3">
    <name type="scientific">Sphingobacterium kitahiroshimense</name>
    <dbReference type="NCBI Taxonomy" id="470446"/>
    <lineage>
        <taxon>Bacteria</taxon>
        <taxon>Pseudomonadati</taxon>
        <taxon>Bacteroidota</taxon>
        <taxon>Sphingobacteriia</taxon>
        <taxon>Sphingobacteriales</taxon>
        <taxon>Sphingobacteriaceae</taxon>
        <taxon>Sphingobacterium</taxon>
    </lineage>
</organism>
<proteinExistence type="predicted"/>
<name>A0ABV0C3A4_9SPHI</name>
<feature type="region of interest" description="Disordered" evidence="1">
    <location>
        <begin position="22"/>
        <end position="41"/>
    </location>
</feature>
<evidence type="ECO:0000313" key="2">
    <source>
        <dbReference type="EMBL" id="MEN5380214.1"/>
    </source>
</evidence>